<evidence type="ECO:0000313" key="2">
    <source>
        <dbReference type="Proteomes" id="UP000069654"/>
    </source>
</evidence>
<dbReference type="Proteomes" id="UP000069654">
    <property type="component" value="Unassembled WGS sequence"/>
</dbReference>
<evidence type="ECO:0000313" key="1">
    <source>
        <dbReference type="EMBL" id="GAT17228.1"/>
    </source>
</evidence>
<comment type="caution">
    <text evidence="1">The sequence shown here is derived from an EMBL/GenBank/DDBJ whole genome shotgun (WGS) entry which is preliminary data.</text>
</comment>
<reference evidence="1 2" key="1">
    <citation type="journal article" date="2016" name="Genome Announc.">
        <title>Draft Genome Sequences of Five Rapidly Growing Mycobacterium Species, M. thermoresistibile, M. fortuitum subsp. acetamidolyticum, M. canariasense, M. brisbanense, and M. novocastrense.</title>
        <authorList>
            <person name="Katahira K."/>
            <person name="Ogura Y."/>
            <person name="Gotoh Y."/>
            <person name="Hayashi T."/>
        </authorList>
    </citation>
    <scope>NUCLEOTIDE SEQUENCE [LARGE SCALE GENOMIC DNA]</scope>
    <source>
        <strain evidence="1 2">JCM6362</strain>
    </source>
</reference>
<protein>
    <submittedName>
        <fullName evidence="1">Cis-2,3-dihydrobiphenyl-2,3-diol dehydrogenase</fullName>
    </submittedName>
</protein>
<sequence length="62" mass="6282">MSALELRVNGKLAGKSAVVVGGGQTSGATIGNGRAAALLYAREGARVLVVDRDLRAAEDTVE</sequence>
<organism evidence="1 2">
    <name type="scientific">Mycolicibacterium thermoresistibile</name>
    <name type="common">Mycobacterium thermoresistibile</name>
    <dbReference type="NCBI Taxonomy" id="1797"/>
    <lineage>
        <taxon>Bacteria</taxon>
        <taxon>Bacillati</taxon>
        <taxon>Actinomycetota</taxon>
        <taxon>Actinomycetes</taxon>
        <taxon>Mycobacteriales</taxon>
        <taxon>Mycobacteriaceae</taxon>
        <taxon>Mycolicibacterium</taxon>
    </lineage>
</organism>
<name>A0A117INT9_MYCTH</name>
<dbReference type="EMBL" id="BCTB01000051">
    <property type="protein sequence ID" value="GAT17228.1"/>
    <property type="molecule type" value="Genomic_DNA"/>
</dbReference>
<reference evidence="2" key="2">
    <citation type="submission" date="2016-02" db="EMBL/GenBank/DDBJ databases">
        <title>Draft genome sequence of five rapidly growing Mycobacterium species.</title>
        <authorList>
            <person name="Katahira K."/>
            <person name="Gotou Y."/>
            <person name="Iida K."/>
            <person name="Ogura Y."/>
            <person name="Hayashi T."/>
        </authorList>
    </citation>
    <scope>NUCLEOTIDE SEQUENCE [LARGE SCALE GENOMIC DNA]</scope>
    <source>
        <strain evidence="2">JCM6362</strain>
    </source>
</reference>
<dbReference type="Gene3D" id="3.40.50.720">
    <property type="entry name" value="NAD(P)-binding Rossmann-like Domain"/>
    <property type="match status" value="1"/>
</dbReference>
<dbReference type="STRING" id="1797.RMCT_4197"/>
<dbReference type="InterPro" id="IPR036291">
    <property type="entry name" value="NAD(P)-bd_dom_sf"/>
</dbReference>
<proteinExistence type="predicted"/>
<dbReference type="SUPFAM" id="SSF51735">
    <property type="entry name" value="NAD(P)-binding Rossmann-fold domains"/>
    <property type="match status" value="1"/>
</dbReference>
<gene>
    <name evidence="1" type="ORF">RMCT_4197</name>
</gene>
<dbReference type="AlphaFoldDB" id="A0A117INT9"/>
<accession>A0A117INT9</accession>